<keyword evidence="1" id="KW-0812">Transmembrane</keyword>
<evidence type="ECO:0000313" key="2">
    <source>
        <dbReference type="EMBL" id="DAF61112.1"/>
    </source>
</evidence>
<evidence type="ECO:0000256" key="1">
    <source>
        <dbReference type="SAM" id="Phobius"/>
    </source>
</evidence>
<name>A0A8S5TD99_9VIRU</name>
<accession>A0A8S5TD99</accession>
<feature type="transmembrane region" description="Helical" evidence="1">
    <location>
        <begin position="7"/>
        <end position="28"/>
    </location>
</feature>
<protein>
    <submittedName>
        <fullName evidence="2">Uncharacterized protein</fullName>
    </submittedName>
</protein>
<dbReference type="EMBL" id="BK032802">
    <property type="protein sequence ID" value="DAF61112.1"/>
    <property type="molecule type" value="Genomic_DNA"/>
</dbReference>
<organism evidence="2">
    <name type="scientific">Phage sp. ctesc4</name>
    <dbReference type="NCBI Taxonomy" id="2828008"/>
    <lineage>
        <taxon>Viruses</taxon>
    </lineage>
</organism>
<proteinExistence type="predicted"/>
<reference evidence="2" key="1">
    <citation type="journal article" date="2021" name="Proc. Natl. Acad. Sci. U.S.A.">
        <title>A Catalog of Tens of Thousands of Viruses from Human Metagenomes Reveals Hidden Associations with Chronic Diseases.</title>
        <authorList>
            <person name="Tisza M.J."/>
            <person name="Buck C.B."/>
        </authorList>
    </citation>
    <scope>NUCLEOTIDE SEQUENCE</scope>
    <source>
        <strain evidence="2">Ctesc4</strain>
    </source>
</reference>
<keyword evidence="1" id="KW-1133">Transmembrane helix</keyword>
<keyword evidence="1" id="KW-0472">Membrane</keyword>
<sequence length="29" mass="3242">MGLIDHLCLCLSIAFRMLDVVCVFGLFVL</sequence>